<evidence type="ECO:0000256" key="2">
    <source>
        <dbReference type="ARBA" id="ARBA00022475"/>
    </source>
</evidence>
<keyword evidence="10 13" id="KW-0472">Membrane</keyword>
<proteinExistence type="inferred from homology"/>
<dbReference type="InterPro" id="IPR001915">
    <property type="entry name" value="Peptidase_M48"/>
</dbReference>
<dbReference type="RefSeq" id="WP_379910786.1">
    <property type="nucleotide sequence ID" value="NZ_JBHSWE010000001.1"/>
</dbReference>
<dbReference type="GO" id="GO:0008237">
    <property type="term" value="F:metallopeptidase activity"/>
    <property type="evidence" value="ECO:0007669"/>
    <property type="project" value="UniProtKB-KW"/>
</dbReference>
<protein>
    <submittedName>
        <fullName evidence="15">Zinc metalloprotease HtpX</fullName>
    </submittedName>
</protein>
<comment type="similarity">
    <text evidence="11">Belongs to the peptidase M48 family.</text>
</comment>
<name>A0ABW2A4I3_9GAMM</name>
<feature type="domain" description="Peptidase M48" evidence="14">
    <location>
        <begin position="76"/>
        <end position="279"/>
    </location>
</feature>
<evidence type="ECO:0000256" key="5">
    <source>
        <dbReference type="ARBA" id="ARBA00022723"/>
    </source>
</evidence>
<accession>A0ABW2A4I3</accession>
<keyword evidence="6 11" id="KW-0378">Hydrolase</keyword>
<feature type="transmembrane region" description="Helical" evidence="13">
    <location>
        <begin position="41"/>
        <end position="60"/>
    </location>
</feature>
<keyword evidence="4 13" id="KW-0812">Transmembrane</keyword>
<evidence type="ECO:0000256" key="1">
    <source>
        <dbReference type="ARBA" id="ARBA00004651"/>
    </source>
</evidence>
<feature type="transmembrane region" description="Helical" evidence="13">
    <location>
        <begin position="191"/>
        <end position="211"/>
    </location>
</feature>
<keyword evidence="2" id="KW-1003">Cell membrane</keyword>
<dbReference type="PANTHER" id="PTHR43221:SF1">
    <property type="entry name" value="PROTEASE HTPX"/>
    <property type="match status" value="1"/>
</dbReference>
<dbReference type="Proteomes" id="UP001596422">
    <property type="component" value="Unassembled WGS sequence"/>
</dbReference>
<evidence type="ECO:0000256" key="7">
    <source>
        <dbReference type="ARBA" id="ARBA00022833"/>
    </source>
</evidence>
<keyword evidence="5" id="KW-0479">Metal-binding</keyword>
<dbReference type="InterPro" id="IPR050083">
    <property type="entry name" value="HtpX_protease"/>
</dbReference>
<reference evidence="16" key="1">
    <citation type="journal article" date="2019" name="Int. J. Syst. Evol. Microbiol.">
        <title>The Global Catalogue of Microorganisms (GCM) 10K type strain sequencing project: providing services to taxonomists for standard genome sequencing and annotation.</title>
        <authorList>
            <consortium name="The Broad Institute Genomics Platform"/>
            <consortium name="The Broad Institute Genome Sequencing Center for Infectious Disease"/>
            <person name="Wu L."/>
            <person name="Ma J."/>
        </authorList>
    </citation>
    <scope>NUCLEOTIDE SEQUENCE [LARGE SCALE GENOMIC DNA]</scope>
    <source>
        <strain evidence="16">NBRC 111756</strain>
    </source>
</reference>
<evidence type="ECO:0000256" key="6">
    <source>
        <dbReference type="ARBA" id="ARBA00022801"/>
    </source>
</evidence>
<dbReference type="CDD" id="cd07339">
    <property type="entry name" value="M48B_HtpX_like"/>
    <property type="match status" value="1"/>
</dbReference>
<evidence type="ECO:0000256" key="12">
    <source>
        <dbReference type="SAM" id="MobiDB-lite"/>
    </source>
</evidence>
<evidence type="ECO:0000313" key="15">
    <source>
        <dbReference type="EMBL" id="MFC6672340.1"/>
    </source>
</evidence>
<gene>
    <name evidence="15" type="ORF">ACFQDL_21410</name>
</gene>
<keyword evidence="16" id="KW-1185">Reference proteome</keyword>
<keyword evidence="9 11" id="KW-0482">Metalloprotease</keyword>
<comment type="caution">
    <text evidence="15">The sequence shown here is derived from an EMBL/GenBank/DDBJ whole genome shotgun (WGS) entry which is preliminary data.</text>
</comment>
<dbReference type="PANTHER" id="PTHR43221">
    <property type="entry name" value="PROTEASE HTPX"/>
    <property type="match status" value="1"/>
</dbReference>
<dbReference type="Pfam" id="PF01435">
    <property type="entry name" value="Peptidase_M48"/>
    <property type="match status" value="1"/>
</dbReference>
<evidence type="ECO:0000256" key="10">
    <source>
        <dbReference type="ARBA" id="ARBA00023136"/>
    </source>
</evidence>
<evidence type="ECO:0000256" key="11">
    <source>
        <dbReference type="RuleBase" id="RU003983"/>
    </source>
</evidence>
<comment type="subcellular location">
    <subcellularLocation>
        <location evidence="1">Cell membrane</location>
        <topology evidence="1">Multi-pass membrane protein</topology>
    </subcellularLocation>
</comment>
<evidence type="ECO:0000313" key="16">
    <source>
        <dbReference type="Proteomes" id="UP001596422"/>
    </source>
</evidence>
<dbReference type="Gene3D" id="3.30.2010.10">
    <property type="entry name" value="Metalloproteases ('zincins'), catalytic domain"/>
    <property type="match status" value="1"/>
</dbReference>
<keyword evidence="8 13" id="KW-1133">Transmembrane helix</keyword>
<evidence type="ECO:0000256" key="9">
    <source>
        <dbReference type="ARBA" id="ARBA00023049"/>
    </source>
</evidence>
<keyword evidence="3 11" id="KW-0645">Protease</keyword>
<evidence type="ECO:0000256" key="4">
    <source>
        <dbReference type="ARBA" id="ARBA00022692"/>
    </source>
</evidence>
<comment type="cofactor">
    <cofactor evidence="11">
        <name>Zn(2+)</name>
        <dbReference type="ChEBI" id="CHEBI:29105"/>
    </cofactor>
    <text evidence="11">Binds 1 zinc ion per subunit.</text>
</comment>
<keyword evidence="7 11" id="KW-0862">Zinc</keyword>
<evidence type="ECO:0000256" key="8">
    <source>
        <dbReference type="ARBA" id="ARBA00022989"/>
    </source>
</evidence>
<feature type="transmembrane region" description="Helical" evidence="13">
    <location>
        <begin position="166"/>
        <end position="185"/>
    </location>
</feature>
<sequence length="307" mass="34302">MKARSARRHRWNNRLQTLLLVGAMSLILALSAWLLLGETAWWLALVSLGMVLLFAPRMPVEWMLRGAGARPLRPGQAPELNRLVRQLAGRAGLEQPPQLFWLPGTVPNAFTVGDGRRASIALSDGLFRLLDYPELAGVLAHEISHIRNHDIRLMTLADTVTRITQMLSMLAQLLLLLCIPLWLFGLVAVSFTGVALLILAPVISALLQLALSRSREYRADLDACELTGDPGALARALQKLEWQEGHWLRRLIWRRKPDSAPSLLRSHPPTDERIRRLLAQARARRAPLFPEDGPGGRGSGTDLFHRR</sequence>
<evidence type="ECO:0000256" key="13">
    <source>
        <dbReference type="SAM" id="Phobius"/>
    </source>
</evidence>
<organism evidence="15 16">
    <name type="scientific">Marinobacterium aestuariivivens</name>
    <dbReference type="NCBI Taxonomy" id="1698799"/>
    <lineage>
        <taxon>Bacteria</taxon>
        <taxon>Pseudomonadati</taxon>
        <taxon>Pseudomonadota</taxon>
        <taxon>Gammaproteobacteria</taxon>
        <taxon>Oceanospirillales</taxon>
        <taxon>Oceanospirillaceae</taxon>
        <taxon>Marinobacterium</taxon>
    </lineage>
</organism>
<evidence type="ECO:0000256" key="3">
    <source>
        <dbReference type="ARBA" id="ARBA00022670"/>
    </source>
</evidence>
<dbReference type="EMBL" id="JBHSWE010000001">
    <property type="protein sequence ID" value="MFC6672340.1"/>
    <property type="molecule type" value="Genomic_DNA"/>
</dbReference>
<feature type="transmembrane region" description="Helical" evidence="13">
    <location>
        <begin position="15"/>
        <end position="35"/>
    </location>
</feature>
<evidence type="ECO:0000259" key="14">
    <source>
        <dbReference type="Pfam" id="PF01435"/>
    </source>
</evidence>
<feature type="region of interest" description="Disordered" evidence="12">
    <location>
        <begin position="287"/>
        <end position="307"/>
    </location>
</feature>